<proteinExistence type="predicted"/>
<dbReference type="Pfam" id="PF11706">
    <property type="entry name" value="zf-CGNR"/>
    <property type="match status" value="1"/>
</dbReference>
<dbReference type="RefSeq" id="WP_212697562.1">
    <property type="nucleotide sequence ID" value="NZ_CP058649.1"/>
</dbReference>
<evidence type="ECO:0000259" key="1">
    <source>
        <dbReference type="Pfam" id="PF11706"/>
    </source>
</evidence>
<dbReference type="SUPFAM" id="SSF160904">
    <property type="entry name" value="Jann2411-like"/>
    <property type="match status" value="1"/>
</dbReference>
<protein>
    <submittedName>
        <fullName evidence="2">CGNR zinc finger domain-containing protein</fullName>
    </submittedName>
</protein>
<feature type="domain" description="Zinc finger CGNR" evidence="1">
    <location>
        <begin position="138"/>
        <end position="179"/>
    </location>
</feature>
<gene>
    <name evidence="2" type="ORF">HZI73_07130</name>
</gene>
<name>A0A8J8MI89_9FIRM</name>
<dbReference type="PANTHER" id="PTHR35525">
    <property type="entry name" value="BLL6575 PROTEIN"/>
    <property type="match status" value="1"/>
</dbReference>
<dbReference type="KEGG" id="vpy:HZI73_07130"/>
<dbReference type="EMBL" id="CP058649">
    <property type="protein sequence ID" value="QUI22084.1"/>
    <property type="molecule type" value="Genomic_DNA"/>
</dbReference>
<keyword evidence="3" id="KW-1185">Reference proteome</keyword>
<evidence type="ECO:0000313" key="2">
    <source>
        <dbReference type="EMBL" id="QUI22084.1"/>
    </source>
</evidence>
<reference evidence="2" key="1">
    <citation type="submission" date="2020-07" db="EMBL/GenBank/DDBJ databases">
        <title>Vallitalea pronyensis genome.</title>
        <authorList>
            <person name="Postec A."/>
        </authorList>
    </citation>
    <scope>NUCLEOTIDE SEQUENCE</scope>
    <source>
        <strain evidence="2">FatNI3</strain>
    </source>
</reference>
<dbReference type="PANTHER" id="PTHR35525:SF3">
    <property type="entry name" value="BLL6575 PROTEIN"/>
    <property type="match status" value="1"/>
</dbReference>
<dbReference type="Proteomes" id="UP000683246">
    <property type="component" value="Chromosome"/>
</dbReference>
<organism evidence="2 3">
    <name type="scientific">Vallitalea pronyensis</name>
    <dbReference type="NCBI Taxonomy" id="1348613"/>
    <lineage>
        <taxon>Bacteria</taxon>
        <taxon>Bacillati</taxon>
        <taxon>Bacillota</taxon>
        <taxon>Clostridia</taxon>
        <taxon>Lachnospirales</taxon>
        <taxon>Vallitaleaceae</taxon>
        <taxon>Vallitalea</taxon>
    </lineage>
</organism>
<dbReference type="AlphaFoldDB" id="A0A8J8MI89"/>
<accession>A0A8J8MI89</accession>
<dbReference type="Gene3D" id="1.10.3300.10">
    <property type="entry name" value="Jann2411-like domain"/>
    <property type="match status" value="1"/>
</dbReference>
<sequence>MKGAINMDFLVFDFLNSQCFNEKNNMDDATRKEKINDFLNYYHITLFDINSKQLSELYVLYNWIFELLEKITLHGNLTKEDMDKINLILQKEKATRQLIKKGKDYIIETKTKGSGLEHFIHEIVTSFAVTIAEYDQDRIRICENPQCKWVFYDKSKSKTKRHCDSRCANLMKVRRYRKKQLKD</sequence>
<dbReference type="InterPro" id="IPR021005">
    <property type="entry name" value="Znf_CGNR"/>
</dbReference>
<dbReference type="InterPro" id="IPR023286">
    <property type="entry name" value="ABATE_dom_sf"/>
</dbReference>
<dbReference type="InterPro" id="IPR010852">
    <property type="entry name" value="ABATE"/>
</dbReference>
<evidence type="ECO:0000313" key="3">
    <source>
        <dbReference type="Proteomes" id="UP000683246"/>
    </source>
</evidence>